<dbReference type="FunFam" id="1.20.5.1700:FF:000001">
    <property type="entry name" value="Transforming acidic coiled-coil-containing protein 1 isoform 2"/>
    <property type="match status" value="1"/>
</dbReference>
<feature type="region of interest" description="Disordered" evidence="8">
    <location>
        <begin position="718"/>
        <end position="744"/>
    </location>
</feature>
<accession>A0A6J2TGS0</accession>
<comment type="similarity">
    <text evidence="2">Belongs to the TACC family.</text>
</comment>
<feature type="compositionally biased region" description="Basic and acidic residues" evidence="8">
    <location>
        <begin position="367"/>
        <end position="392"/>
    </location>
</feature>
<gene>
    <name evidence="11" type="primary">LOC115624193</name>
</gene>
<comment type="subcellular location">
    <subcellularLocation>
        <location evidence="1">Cytoplasm</location>
        <location evidence="1">Cytoskeleton</location>
    </subcellularLocation>
</comment>
<protein>
    <submittedName>
        <fullName evidence="11">Uncharacterized protein LOC115624193 isoform X1</fullName>
    </submittedName>
</protein>
<feature type="compositionally biased region" description="Polar residues" evidence="8">
    <location>
        <begin position="431"/>
        <end position="447"/>
    </location>
</feature>
<feature type="coiled-coil region" evidence="7">
    <location>
        <begin position="1118"/>
        <end position="1198"/>
    </location>
</feature>
<dbReference type="PANTHER" id="PTHR13924:SF10">
    <property type="entry name" value="TRANSFORMING ACIDIC COILED-COIL PROTEIN, ISOFORM K"/>
    <property type="match status" value="1"/>
</dbReference>
<name>A0A6J2TGS0_DROLE</name>
<feature type="compositionally biased region" description="Basic and acidic residues" evidence="8">
    <location>
        <begin position="586"/>
        <end position="596"/>
    </location>
</feature>
<dbReference type="Gene3D" id="1.20.5.1700">
    <property type="match status" value="1"/>
</dbReference>
<reference evidence="11" key="1">
    <citation type="submission" date="2025-08" db="UniProtKB">
        <authorList>
            <consortium name="RefSeq"/>
        </authorList>
    </citation>
    <scope>IDENTIFICATION</scope>
    <source>
        <strain evidence="11">11010-0011.00</strain>
        <tissue evidence="11">Whole body</tissue>
    </source>
</reference>
<evidence type="ECO:0000256" key="6">
    <source>
        <dbReference type="ARBA" id="ARBA00023212"/>
    </source>
</evidence>
<dbReference type="InterPro" id="IPR039915">
    <property type="entry name" value="TACC"/>
</dbReference>
<evidence type="ECO:0000256" key="3">
    <source>
        <dbReference type="ARBA" id="ARBA00022490"/>
    </source>
</evidence>
<evidence type="ECO:0000256" key="7">
    <source>
        <dbReference type="SAM" id="Coils"/>
    </source>
</evidence>
<feature type="compositionally biased region" description="Low complexity" evidence="8">
    <location>
        <begin position="565"/>
        <end position="578"/>
    </location>
</feature>
<feature type="region of interest" description="Disordered" evidence="8">
    <location>
        <begin position="81"/>
        <end position="102"/>
    </location>
</feature>
<keyword evidence="4" id="KW-0597">Phosphoprotein</keyword>
<feature type="compositionally biased region" description="Low complexity" evidence="8">
    <location>
        <begin position="165"/>
        <end position="175"/>
    </location>
</feature>
<dbReference type="Pfam" id="PF05010">
    <property type="entry name" value="TACC_C"/>
    <property type="match status" value="1"/>
</dbReference>
<feature type="compositionally biased region" description="Polar residues" evidence="8">
    <location>
        <begin position="650"/>
        <end position="663"/>
    </location>
</feature>
<proteinExistence type="inferred from homology"/>
<evidence type="ECO:0000256" key="1">
    <source>
        <dbReference type="ARBA" id="ARBA00004245"/>
    </source>
</evidence>
<feature type="compositionally biased region" description="Low complexity" evidence="8">
    <location>
        <begin position="21"/>
        <end position="32"/>
    </location>
</feature>
<feature type="region of interest" description="Disordered" evidence="8">
    <location>
        <begin position="857"/>
        <end position="881"/>
    </location>
</feature>
<evidence type="ECO:0000256" key="4">
    <source>
        <dbReference type="ARBA" id="ARBA00022553"/>
    </source>
</evidence>
<dbReference type="GO" id="GO:0005856">
    <property type="term" value="C:cytoskeleton"/>
    <property type="evidence" value="ECO:0007669"/>
    <property type="project" value="UniProtKB-SubCell"/>
</dbReference>
<feature type="compositionally biased region" description="Polar residues" evidence="8">
    <location>
        <begin position="718"/>
        <end position="738"/>
    </location>
</feature>
<dbReference type="OrthoDB" id="10255048at2759"/>
<evidence type="ECO:0000259" key="9">
    <source>
        <dbReference type="Pfam" id="PF05010"/>
    </source>
</evidence>
<dbReference type="InterPro" id="IPR007707">
    <property type="entry name" value="TACC_C"/>
</dbReference>
<dbReference type="GO" id="GO:0007052">
    <property type="term" value="P:mitotic spindle organization"/>
    <property type="evidence" value="ECO:0007669"/>
    <property type="project" value="InterPro"/>
</dbReference>
<evidence type="ECO:0000313" key="11">
    <source>
        <dbReference type="RefSeq" id="XP_030374650.1"/>
    </source>
</evidence>
<keyword evidence="5 7" id="KW-0175">Coiled coil</keyword>
<feature type="region of interest" description="Disordered" evidence="8">
    <location>
        <begin position="13"/>
        <end position="51"/>
    </location>
</feature>
<dbReference type="GO" id="GO:0005737">
    <property type="term" value="C:cytoplasm"/>
    <property type="evidence" value="ECO:0007669"/>
    <property type="project" value="TreeGrafter"/>
</dbReference>
<evidence type="ECO:0000256" key="2">
    <source>
        <dbReference type="ARBA" id="ARBA00009423"/>
    </source>
</evidence>
<evidence type="ECO:0000313" key="10">
    <source>
        <dbReference type="Proteomes" id="UP000504634"/>
    </source>
</evidence>
<keyword evidence="3" id="KW-0963">Cytoplasm</keyword>
<evidence type="ECO:0000256" key="5">
    <source>
        <dbReference type="ARBA" id="ARBA00023054"/>
    </source>
</evidence>
<organism evidence="10 11">
    <name type="scientific">Drosophila lebanonensis</name>
    <name type="common">Fruit fly</name>
    <name type="synonym">Scaptodrosophila lebanonensis</name>
    <dbReference type="NCBI Taxonomy" id="7225"/>
    <lineage>
        <taxon>Eukaryota</taxon>
        <taxon>Metazoa</taxon>
        <taxon>Ecdysozoa</taxon>
        <taxon>Arthropoda</taxon>
        <taxon>Hexapoda</taxon>
        <taxon>Insecta</taxon>
        <taxon>Pterygota</taxon>
        <taxon>Neoptera</taxon>
        <taxon>Endopterygota</taxon>
        <taxon>Diptera</taxon>
        <taxon>Brachycera</taxon>
        <taxon>Muscomorpha</taxon>
        <taxon>Ephydroidea</taxon>
        <taxon>Drosophilidae</taxon>
        <taxon>Scaptodrosophila</taxon>
    </lineage>
</organism>
<dbReference type="Proteomes" id="UP000504634">
    <property type="component" value="Unplaced"/>
</dbReference>
<feature type="compositionally biased region" description="Polar residues" evidence="8">
    <location>
        <begin position="393"/>
        <end position="407"/>
    </location>
</feature>
<feature type="region of interest" description="Disordered" evidence="8">
    <location>
        <begin position="354"/>
        <end position="607"/>
    </location>
</feature>
<feature type="region of interest" description="Disordered" evidence="8">
    <location>
        <begin position="159"/>
        <end position="181"/>
    </location>
</feature>
<dbReference type="CTD" id="40589"/>
<feature type="compositionally biased region" description="Low complexity" evidence="8">
    <location>
        <begin position="498"/>
        <end position="510"/>
    </location>
</feature>
<dbReference type="PANTHER" id="PTHR13924">
    <property type="entry name" value="TRANSFORMING ACIDIC COILED-COIL CONTAINING PROTEIN 1/2"/>
    <property type="match status" value="1"/>
</dbReference>
<keyword evidence="10" id="KW-1185">Reference proteome</keyword>
<feature type="compositionally biased region" description="Basic and acidic residues" evidence="8">
    <location>
        <begin position="408"/>
        <end position="426"/>
    </location>
</feature>
<feature type="domain" description="Transforming acidic coiled-coil-containing protein C-terminal" evidence="9">
    <location>
        <begin position="1114"/>
        <end position="1323"/>
    </location>
</feature>
<feature type="coiled-coil region" evidence="7">
    <location>
        <begin position="1223"/>
        <end position="1279"/>
    </location>
</feature>
<dbReference type="GO" id="GO:0007097">
    <property type="term" value="P:nuclear migration"/>
    <property type="evidence" value="ECO:0007669"/>
    <property type="project" value="TreeGrafter"/>
</dbReference>
<feature type="region of interest" description="Disordered" evidence="8">
    <location>
        <begin position="626"/>
        <end position="668"/>
    </location>
</feature>
<dbReference type="RefSeq" id="XP_030374650.1">
    <property type="nucleotide sequence ID" value="XM_030518790.1"/>
</dbReference>
<keyword evidence="6" id="KW-0206">Cytoskeleton</keyword>
<sequence>MDFISNIIKRPMSIVLPDPSPSSSSSTTAISTGMQNQKEKSPSPGPNSPLIARAMNRSINTELTDLLDSAALDLVRLDQQQSTHSVHKENPNNSYTDQKPVDPMTPINNRETIQQLLNEINFNLNQVSINEMEHLQAMSEELSPLAMKSPNHVKPLAAVRPSLPGTPTTPTTTDPASGEASSTLEHYKLNADANGGLSKGAEITGFKFTGLPEFDETKIPELAPLIVDMEAQLKGNHSGISPALPLSSTMKLLEQDYNSDSDVYVECMSLNSEKFSADPSELETYRSALNEQLERQLTGGSREPTLGEATIAASHNCSYEPMDVDDINDTMEMIKGVLEPEDHQFLQQQVLSEAQHTSEEFNPEEQILEKPAEVSQERQNTEQEAAIGEKTETQLQQEQVLATSTECVEQKRYEEERIQPKEESKSVEPAASTSQPIPSLQAATSASLEPLSPPVPTLQRQQSPELAPTPSIEVLPSSIVEIPVPAQTSESPDPPLKAVGPPSVSTAAVSPPIPTHRPKTVSELELMAWKDTPLPPSPTQDDDSDRARSPSPAPCKSPLTLDMTRSIGSSGRASAPASPTFPLKTAESHTTADHFPRSPNAPPEQEQMSYLEKAIVQPSIERKLSTPIFPKSPVSIQITQPSPGKDEQLNDTMPMSFTSSQGGSPAPSVLLNGTFDGEPGARAEFVGGVILHADASSLERHTSPVEGVLISAAKNSEQRTFNTNASEEQSRRTFSLSEEQNHSRRTFNLTTDSTENVPLHPDTKQEGQEQCRRTFNLSGEEDHARRTFSLPTASDELEQMASPAFEATEETVGNEDFEPMDVDVSFRAQITAPTTSVSPPIPTHQAKKGLTMSEYPETQAVSPPLPTHQRKEPQLSPPLPTLLKRPTIEVVQNSPTGANVTVVLDEQMLSAKEQATLSASDEKDDVFVEHFGALSPVTDDIFKAPQYTSSTFASMTAAAAKAANNEGSAQEEQFLDGASNSNLIFNSSDLEYLYTKGSHNGPVDRSSLLLKFDPLLGTPVPANPQLNLLGFNYNNNNNLRALSPTIEEHESSGSNQSFVIEQPEYSAKKAKDFEFKPPVDRTKKHAKMSVEVIGNDCNKTFDNPNLNTEDKANNYHNMDELEKKIKNEVTKSEDIEKKLKEAEQREEALIKRITEKDKTNAKLNGVIEAYEKAIAELINEKEKLVQTYERQLMEVQTDRDSNYHHLTSLETTFSDLHVKYEKSKEMTSQLKQIEENLLTEKKQTMENLRLQEQRYEKMKSHAMQQLEIANKKLDTITKEHADEVKKLKALLKKEEVSRVSIAEQLQQKSRENADLVKICEELIYGKGQGGSS</sequence>
<dbReference type="GeneID" id="115624193"/>
<evidence type="ECO:0000256" key="8">
    <source>
        <dbReference type="SAM" id="MobiDB-lite"/>
    </source>
</evidence>